<sequence length="752" mass="82961">MITGHDIQLIRKEITSVASTSQRCMVVYPLGKKSRQRVGIGEKTGAVTVFSLGKTMERVLAFETPPQNRPVSCATIYEDQIFFVHGSVLDAYSRKGKLFFSFDTNVTEVIHTVFVSTPFIITCGSFMVTGFREAKELGFYMAPDRINAMVAFISTTALTISRDERAFADYCYILGCNDRTLRMLRSHKPVVEVQCKAPVSSLYFSEASHKVYYGTSAGSLGCMDVRNNDFSLSRDFSYIPDDRQAAVTALSVFDINMDKREELLVGRQDGSVQVFYIHRENEISSGQVVCIWSGNADESVLSIAGGFITHANRPDVLVHSFSGRITAFSLKEGDRITGGGDAASVPTTAAVDSEENKIEIQINDIRGEIAALKQAIVAKTNELAERTGTKGTGTSLLAVSSTFTVKVTLSQQKDSPALLLMIESDTPIDCATIQSEVQLHFVETSSAEVVVQEEIPQNNPLTKTLAIVRPLESRKYSCSATFWMPDGQWGLLKITILGALAPRTAQVKFVQLRPLPLYAHVGGNDKDSSTTGLATSTMEVGGDFTAREMHGWLLMLLSGTPELYQSKVSTLRFENTFTHDTLEVKYADGNTVFTATSLLTLTVIKRYISSCAVDRSLALTFRFSIHDDAVNSNLQCISPRLANCNKTFKDLRLLEALHELHGNQQGDNNLLSEDNKELLEKADKSKQEHAQTSLMRDYLQMSLLALYDSVSDLVPETPKMTVTTKEALIAVSENSDSSDMQDELEQVFVCKR</sequence>
<dbReference type="GO" id="GO:0008104">
    <property type="term" value="P:intracellular protein localization"/>
    <property type="evidence" value="ECO:0007669"/>
    <property type="project" value="TreeGrafter"/>
</dbReference>
<dbReference type="Pfam" id="PF23743">
    <property type="entry name" value="Beta-prop_BBS7"/>
    <property type="match status" value="1"/>
</dbReference>
<feature type="domain" description="BBS7 beta-propeller" evidence="5">
    <location>
        <begin position="29"/>
        <end position="329"/>
    </location>
</feature>
<feature type="domain" description="BBS7 GAE" evidence="3">
    <location>
        <begin position="402"/>
        <end position="508"/>
    </location>
</feature>
<dbReference type="RefSeq" id="XP_028884191.1">
    <property type="nucleotide sequence ID" value="XM_029024414.1"/>
</dbReference>
<dbReference type="GO" id="GO:0005930">
    <property type="term" value="C:axoneme"/>
    <property type="evidence" value="ECO:0007669"/>
    <property type="project" value="TreeGrafter"/>
</dbReference>
<proteinExistence type="predicted"/>
<evidence type="ECO:0000256" key="1">
    <source>
        <dbReference type="SAM" id="Coils"/>
    </source>
</evidence>
<dbReference type="InterPro" id="IPR056333">
    <property type="entry name" value="BBS7_pf_dom"/>
</dbReference>
<dbReference type="InterPro" id="IPR015943">
    <property type="entry name" value="WD40/YVTN_repeat-like_dom_sf"/>
</dbReference>
<evidence type="ECO:0000259" key="4">
    <source>
        <dbReference type="Pfam" id="PF23361"/>
    </source>
</evidence>
<dbReference type="Proteomes" id="UP000192257">
    <property type="component" value="Unassembled WGS sequence"/>
</dbReference>
<dbReference type="GO" id="GO:0060271">
    <property type="term" value="P:cilium assembly"/>
    <property type="evidence" value="ECO:0007669"/>
    <property type="project" value="TreeGrafter"/>
</dbReference>
<gene>
    <name evidence="6" type="ORF">TM35_000091750</name>
</gene>
<evidence type="ECO:0000313" key="7">
    <source>
        <dbReference type="Proteomes" id="UP000192257"/>
    </source>
</evidence>
<dbReference type="GO" id="GO:0016020">
    <property type="term" value="C:membrane"/>
    <property type="evidence" value="ECO:0007669"/>
    <property type="project" value="TreeGrafter"/>
</dbReference>
<dbReference type="OrthoDB" id="414590at2759"/>
<dbReference type="PANTHER" id="PTHR16074:SF4">
    <property type="entry name" value="BARDET-BIEDL SYNDROME 7 PROTEIN"/>
    <property type="match status" value="1"/>
</dbReference>
<dbReference type="InterPro" id="IPR011047">
    <property type="entry name" value="Quinoprotein_ADH-like_sf"/>
</dbReference>
<comment type="caution">
    <text evidence="6">The sequence shown here is derived from an EMBL/GenBank/DDBJ whole genome shotgun (WGS) entry which is preliminary data.</text>
</comment>
<dbReference type="InterPro" id="IPR056334">
    <property type="entry name" value="BBS7_GAE_dom"/>
</dbReference>
<dbReference type="PANTHER" id="PTHR16074">
    <property type="entry name" value="BARDET-BIEDL SYNDROME 7 PROTEIN"/>
    <property type="match status" value="1"/>
</dbReference>
<protein>
    <submittedName>
        <fullName evidence="6">Uncharacterized protein</fullName>
    </submittedName>
</protein>
<keyword evidence="1" id="KW-0175">Coiled coil</keyword>
<dbReference type="SUPFAM" id="SSF50998">
    <property type="entry name" value="Quinoprotein alcohol dehydrogenase-like"/>
    <property type="match status" value="1"/>
</dbReference>
<evidence type="ECO:0000259" key="2">
    <source>
        <dbReference type="Pfam" id="PF23349"/>
    </source>
</evidence>
<dbReference type="Pfam" id="PF23349">
    <property type="entry name" value="BBS7_hp"/>
    <property type="match status" value="1"/>
</dbReference>
<feature type="coiled-coil region" evidence="1">
    <location>
        <begin position="355"/>
        <end position="382"/>
    </location>
</feature>
<dbReference type="GO" id="GO:0036064">
    <property type="term" value="C:ciliary basal body"/>
    <property type="evidence" value="ECO:0007669"/>
    <property type="project" value="TreeGrafter"/>
</dbReference>
<dbReference type="GeneID" id="39984194"/>
<keyword evidence="7" id="KW-1185">Reference proteome</keyword>
<dbReference type="Pfam" id="PF23360">
    <property type="entry name" value="BBS7_GAE"/>
    <property type="match status" value="1"/>
</dbReference>
<feature type="domain" description="BBS7 platform" evidence="4">
    <location>
        <begin position="533"/>
        <end position="622"/>
    </location>
</feature>
<dbReference type="STRING" id="67003.A0A1X0NZL6"/>
<evidence type="ECO:0000259" key="5">
    <source>
        <dbReference type="Pfam" id="PF23743"/>
    </source>
</evidence>
<dbReference type="AlphaFoldDB" id="A0A1X0NZL6"/>
<dbReference type="GO" id="GO:0034464">
    <property type="term" value="C:BBSome"/>
    <property type="evidence" value="ECO:0007669"/>
    <property type="project" value="TreeGrafter"/>
</dbReference>
<feature type="domain" description="BBS7 helical hairpin" evidence="2">
    <location>
        <begin position="627"/>
        <end position="709"/>
    </location>
</feature>
<accession>A0A1X0NZL6</accession>
<evidence type="ECO:0000259" key="3">
    <source>
        <dbReference type="Pfam" id="PF23360"/>
    </source>
</evidence>
<organism evidence="6 7">
    <name type="scientific">Trypanosoma theileri</name>
    <dbReference type="NCBI Taxonomy" id="67003"/>
    <lineage>
        <taxon>Eukaryota</taxon>
        <taxon>Discoba</taxon>
        <taxon>Euglenozoa</taxon>
        <taxon>Kinetoplastea</taxon>
        <taxon>Metakinetoplastina</taxon>
        <taxon>Trypanosomatida</taxon>
        <taxon>Trypanosomatidae</taxon>
        <taxon>Trypanosoma</taxon>
    </lineage>
</organism>
<dbReference type="Gene3D" id="2.130.10.10">
    <property type="entry name" value="YVTN repeat-like/Quinoprotein amine dehydrogenase"/>
    <property type="match status" value="1"/>
</dbReference>
<dbReference type="Pfam" id="PF23361">
    <property type="entry name" value="BBS7_pf"/>
    <property type="match status" value="1"/>
</dbReference>
<dbReference type="VEuPathDB" id="TriTrypDB:TM35_000091750"/>
<dbReference type="InterPro" id="IPR056332">
    <property type="entry name" value="Beta-prop_BBS7"/>
</dbReference>
<reference evidence="6 7" key="1">
    <citation type="submission" date="2017-03" db="EMBL/GenBank/DDBJ databases">
        <title>An alternative strategy for trypanosome survival in the mammalian bloodstream revealed through genome and transcriptome analysis of the ubiquitous bovine parasite Trypanosoma (Megatrypanum) theileri.</title>
        <authorList>
            <person name="Kelly S."/>
            <person name="Ivens A."/>
            <person name="Mott A."/>
            <person name="O'Neill E."/>
            <person name="Emms D."/>
            <person name="Macleod O."/>
            <person name="Voorheis P."/>
            <person name="Matthews J."/>
            <person name="Matthews K."/>
            <person name="Carrington M."/>
        </authorList>
    </citation>
    <scope>NUCLEOTIDE SEQUENCE [LARGE SCALE GENOMIC DNA]</scope>
    <source>
        <strain evidence="6">Edinburgh</strain>
    </source>
</reference>
<name>A0A1X0NZL6_9TRYP</name>
<evidence type="ECO:0000313" key="6">
    <source>
        <dbReference type="EMBL" id="ORC90125.1"/>
    </source>
</evidence>
<dbReference type="EMBL" id="NBCO01000009">
    <property type="protein sequence ID" value="ORC90125.1"/>
    <property type="molecule type" value="Genomic_DNA"/>
</dbReference>
<dbReference type="InterPro" id="IPR056335">
    <property type="entry name" value="BBS7_hairpin"/>
</dbReference>